<feature type="transmembrane region" description="Helical" evidence="1">
    <location>
        <begin position="55"/>
        <end position="73"/>
    </location>
</feature>
<reference evidence="3" key="1">
    <citation type="submission" date="2015-05" db="EMBL/GenBank/DDBJ databases">
        <authorList>
            <person name="Urmite Genomes"/>
        </authorList>
    </citation>
    <scope>NUCLEOTIDE SEQUENCE [LARGE SCALE GENOMIC DNA]</scope>
    <source>
        <strain evidence="3">LF1</strain>
    </source>
</reference>
<evidence type="ECO:0000313" key="3">
    <source>
        <dbReference type="Proteomes" id="UP000199087"/>
    </source>
</evidence>
<feature type="transmembrane region" description="Helical" evidence="1">
    <location>
        <begin position="136"/>
        <end position="158"/>
    </location>
</feature>
<keyword evidence="1" id="KW-1133">Transmembrane helix</keyword>
<name>A0A0U1NXD1_9BACI</name>
<dbReference type="EMBL" id="CVRB01000002">
    <property type="protein sequence ID" value="CRK82518.1"/>
    <property type="molecule type" value="Genomic_DNA"/>
</dbReference>
<organism evidence="2 3">
    <name type="scientific">Neobacillus massiliamazoniensis</name>
    <dbReference type="NCBI Taxonomy" id="1499688"/>
    <lineage>
        <taxon>Bacteria</taxon>
        <taxon>Bacillati</taxon>
        <taxon>Bacillota</taxon>
        <taxon>Bacilli</taxon>
        <taxon>Bacillales</taxon>
        <taxon>Bacillaceae</taxon>
        <taxon>Neobacillus</taxon>
    </lineage>
</organism>
<keyword evidence="3" id="KW-1185">Reference proteome</keyword>
<proteinExistence type="predicted"/>
<dbReference type="Pfam" id="PF12679">
    <property type="entry name" value="ABC2_membrane_2"/>
    <property type="match status" value="1"/>
</dbReference>
<evidence type="ECO:0000256" key="1">
    <source>
        <dbReference type="SAM" id="Phobius"/>
    </source>
</evidence>
<sequence>MRNFWIFEWKTMTRQRSYYTSIILWVLVFSLLFLLERTNDAISGFTNITGTIVNIILYLLPLFMMIIGSFSIANEMESGQWQLLCTYPISIPSYLFGKFMGLFTGQAVIFTFSFGLSMAIGLVARIQLSIQWVLGIYLFSLLLIYFFLILGIFLGTLVQTRWKALMISVAVWFFLIMIWPTALITILGLVPYPMIDWLMKIAMFLNPAEFLRIFLIIQWDSGSIFGQSYDSIVQVFKSGMGWTIFIEYMITYIVILFFFANLCLKRRRVQ</sequence>
<keyword evidence="1" id="KW-0472">Membrane</keyword>
<feature type="transmembrane region" description="Helical" evidence="1">
    <location>
        <begin position="17"/>
        <end position="35"/>
    </location>
</feature>
<dbReference type="PANTHER" id="PTHR43471">
    <property type="entry name" value="ABC TRANSPORTER PERMEASE"/>
    <property type="match status" value="1"/>
</dbReference>
<feature type="transmembrane region" description="Helical" evidence="1">
    <location>
        <begin position="164"/>
        <end position="190"/>
    </location>
</feature>
<dbReference type="STRING" id="1499688.BN000_02450"/>
<dbReference type="GO" id="GO:0140359">
    <property type="term" value="F:ABC-type transporter activity"/>
    <property type="evidence" value="ECO:0007669"/>
    <property type="project" value="InterPro"/>
</dbReference>
<feature type="transmembrane region" description="Helical" evidence="1">
    <location>
        <begin position="103"/>
        <end position="124"/>
    </location>
</feature>
<protein>
    <submittedName>
        <fullName evidence="2">ABC-2 family transporter protein</fullName>
    </submittedName>
</protein>
<gene>
    <name evidence="2" type="ORF">BN000_02450</name>
</gene>
<evidence type="ECO:0000313" key="2">
    <source>
        <dbReference type="EMBL" id="CRK82518.1"/>
    </source>
</evidence>
<dbReference type="AlphaFoldDB" id="A0A0U1NXD1"/>
<dbReference type="OrthoDB" id="2680264at2"/>
<feature type="transmembrane region" description="Helical" evidence="1">
    <location>
        <begin position="239"/>
        <end position="264"/>
    </location>
</feature>
<dbReference type="RefSeq" id="WP_090634589.1">
    <property type="nucleotide sequence ID" value="NZ_CVRB01000002.1"/>
</dbReference>
<dbReference type="GO" id="GO:0005886">
    <property type="term" value="C:plasma membrane"/>
    <property type="evidence" value="ECO:0007669"/>
    <property type="project" value="UniProtKB-SubCell"/>
</dbReference>
<accession>A0A0U1NXD1</accession>
<keyword evidence="1" id="KW-0812">Transmembrane</keyword>
<dbReference type="Proteomes" id="UP000199087">
    <property type="component" value="Unassembled WGS sequence"/>
</dbReference>